<dbReference type="FunFam" id="1.20.1260.100:FF:000001">
    <property type="entry name" value="translocator protein 2"/>
    <property type="match status" value="1"/>
</dbReference>
<evidence type="ECO:0000313" key="8">
    <source>
        <dbReference type="Proteomes" id="UP000886844"/>
    </source>
</evidence>
<dbReference type="CDD" id="cd15904">
    <property type="entry name" value="TSPO_MBR"/>
    <property type="match status" value="1"/>
</dbReference>
<dbReference type="PIRSF" id="PIRSF005859">
    <property type="entry name" value="PBR"/>
    <property type="match status" value="1"/>
</dbReference>
<dbReference type="InterPro" id="IPR038330">
    <property type="entry name" value="TspO/MBR-related_sf"/>
</dbReference>
<evidence type="ECO:0000256" key="3">
    <source>
        <dbReference type="ARBA" id="ARBA00022692"/>
    </source>
</evidence>
<protein>
    <submittedName>
        <fullName evidence="7">Tryptophan-rich sensory protein</fullName>
    </submittedName>
</protein>
<evidence type="ECO:0000256" key="6">
    <source>
        <dbReference type="SAM" id="Phobius"/>
    </source>
</evidence>
<comment type="caution">
    <text evidence="7">The sequence shown here is derived from an EMBL/GenBank/DDBJ whole genome shotgun (WGS) entry which is preliminary data.</text>
</comment>
<keyword evidence="5 6" id="KW-0472">Membrane</keyword>
<proteinExistence type="inferred from homology"/>
<sequence length="162" mass="18461">MKRFRKRFWACVLFTALCFVVGGISSLFQASAMREWYPLLEKSPLTPPGVVFPIAWSLLYLCIGIAGGLTVTSDSSLRRPMVRLWMAQLAFNFAWSLLFFTFRNPLLGMLDIVILDILVVLYLVRALRHERPAGWLFVPYLVWLLFATYLNGYVLAANGTGF</sequence>
<dbReference type="PANTHER" id="PTHR10057">
    <property type="entry name" value="PERIPHERAL-TYPE BENZODIAZEPINE RECEPTOR"/>
    <property type="match status" value="1"/>
</dbReference>
<dbReference type="Gene3D" id="1.20.1260.100">
    <property type="entry name" value="TspO/MBR protein"/>
    <property type="match status" value="1"/>
</dbReference>
<comment type="similarity">
    <text evidence="2">Belongs to the TspO/BZRP family.</text>
</comment>
<reference evidence="7" key="1">
    <citation type="journal article" date="2021" name="PeerJ">
        <title>Extensive microbial diversity within the chicken gut microbiome revealed by metagenomics and culture.</title>
        <authorList>
            <person name="Gilroy R."/>
            <person name="Ravi A."/>
            <person name="Getino M."/>
            <person name="Pursley I."/>
            <person name="Horton D.L."/>
            <person name="Alikhan N.F."/>
            <person name="Baker D."/>
            <person name="Gharbi K."/>
            <person name="Hall N."/>
            <person name="Watson M."/>
            <person name="Adriaenssens E.M."/>
            <person name="Foster-Nyarko E."/>
            <person name="Jarju S."/>
            <person name="Secka A."/>
            <person name="Antonio M."/>
            <person name="Oren A."/>
            <person name="Chaudhuri R.R."/>
            <person name="La Ragione R."/>
            <person name="Hildebrand F."/>
            <person name="Pallen M.J."/>
        </authorList>
    </citation>
    <scope>NUCLEOTIDE SEQUENCE</scope>
    <source>
        <strain evidence="7">5134</strain>
    </source>
</reference>
<dbReference type="EMBL" id="DXDA01000057">
    <property type="protein sequence ID" value="HIY69173.1"/>
    <property type="molecule type" value="Genomic_DNA"/>
</dbReference>
<dbReference type="Pfam" id="PF03073">
    <property type="entry name" value="TspO_MBR"/>
    <property type="match status" value="1"/>
</dbReference>
<dbReference type="InterPro" id="IPR004307">
    <property type="entry name" value="TspO_MBR"/>
</dbReference>
<accession>A0A9D1Z0M3</accession>
<keyword evidence="3 6" id="KW-0812">Transmembrane</keyword>
<dbReference type="GO" id="GO:0033013">
    <property type="term" value="P:tetrapyrrole metabolic process"/>
    <property type="evidence" value="ECO:0007669"/>
    <property type="project" value="UniProtKB-ARBA"/>
</dbReference>
<evidence type="ECO:0000313" key="7">
    <source>
        <dbReference type="EMBL" id="HIY69173.1"/>
    </source>
</evidence>
<name>A0A9D1Z0M3_9BACT</name>
<evidence type="ECO:0000256" key="4">
    <source>
        <dbReference type="ARBA" id="ARBA00022989"/>
    </source>
</evidence>
<feature type="transmembrane region" description="Helical" evidence="6">
    <location>
        <begin position="84"/>
        <end position="100"/>
    </location>
</feature>
<evidence type="ECO:0000256" key="5">
    <source>
        <dbReference type="ARBA" id="ARBA00023136"/>
    </source>
</evidence>
<comment type="subcellular location">
    <subcellularLocation>
        <location evidence="1">Membrane</location>
        <topology evidence="1">Multi-pass membrane protein</topology>
    </subcellularLocation>
</comment>
<dbReference type="GO" id="GO:0016020">
    <property type="term" value="C:membrane"/>
    <property type="evidence" value="ECO:0007669"/>
    <property type="project" value="UniProtKB-SubCell"/>
</dbReference>
<feature type="transmembrane region" description="Helical" evidence="6">
    <location>
        <begin position="136"/>
        <end position="156"/>
    </location>
</feature>
<keyword evidence="4 6" id="KW-1133">Transmembrane helix</keyword>
<feature type="transmembrane region" description="Helical" evidence="6">
    <location>
        <begin position="54"/>
        <end position="72"/>
    </location>
</feature>
<dbReference type="PANTHER" id="PTHR10057:SF0">
    <property type="entry name" value="TRANSLOCATOR PROTEIN"/>
    <property type="match status" value="1"/>
</dbReference>
<dbReference type="AlphaFoldDB" id="A0A9D1Z0M3"/>
<feature type="transmembrane region" description="Helical" evidence="6">
    <location>
        <begin position="106"/>
        <end position="124"/>
    </location>
</feature>
<reference evidence="7" key="2">
    <citation type="submission" date="2021-04" db="EMBL/GenBank/DDBJ databases">
        <authorList>
            <person name="Gilroy R."/>
        </authorList>
    </citation>
    <scope>NUCLEOTIDE SEQUENCE</scope>
    <source>
        <strain evidence="7">5134</strain>
    </source>
</reference>
<organism evidence="7 8">
    <name type="scientific">Candidatus Alistipes intestinigallinarum</name>
    <dbReference type="NCBI Taxonomy" id="2838440"/>
    <lineage>
        <taxon>Bacteria</taxon>
        <taxon>Pseudomonadati</taxon>
        <taxon>Bacteroidota</taxon>
        <taxon>Bacteroidia</taxon>
        <taxon>Bacteroidales</taxon>
        <taxon>Rikenellaceae</taxon>
        <taxon>Alistipes</taxon>
    </lineage>
</organism>
<gene>
    <name evidence="7" type="ORF">H9828_07130</name>
</gene>
<evidence type="ECO:0000256" key="1">
    <source>
        <dbReference type="ARBA" id="ARBA00004141"/>
    </source>
</evidence>
<evidence type="ECO:0000256" key="2">
    <source>
        <dbReference type="ARBA" id="ARBA00007524"/>
    </source>
</evidence>
<dbReference type="Proteomes" id="UP000886844">
    <property type="component" value="Unassembled WGS sequence"/>
</dbReference>